<feature type="domain" description="Carrier" evidence="3">
    <location>
        <begin position="167"/>
        <end position="243"/>
    </location>
</feature>
<name>A0A0F9D6Z2_9ZZZZ</name>
<dbReference type="InterPro" id="IPR009081">
    <property type="entry name" value="PP-bd_ACP"/>
</dbReference>
<dbReference type="PANTHER" id="PTHR43201:SF5">
    <property type="entry name" value="MEDIUM-CHAIN ACYL-COA LIGASE ACSF2, MITOCHONDRIAL"/>
    <property type="match status" value="1"/>
</dbReference>
<dbReference type="Pfam" id="PF00975">
    <property type="entry name" value="Thioesterase"/>
    <property type="match status" value="1"/>
</dbReference>
<dbReference type="InterPro" id="IPR029058">
    <property type="entry name" value="AB_hydrolase_fold"/>
</dbReference>
<accession>A0A0F9D6Z2</accession>
<gene>
    <name evidence="4" type="ORF">LCGC14_2315540</name>
</gene>
<dbReference type="GO" id="GO:0006631">
    <property type="term" value="P:fatty acid metabolic process"/>
    <property type="evidence" value="ECO:0007669"/>
    <property type="project" value="TreeGrafter"/>
</dbReference>
<dbReference type="Gene3D" id="3.40.50.1820">
    <property type="entry name" value="alpha/beta hydrolase"/>
    <property type="match status" value="1"/>
</dbReference>
<dbReference type="PROSITE" id="PS50075">
    <property type="entry name" value="CARRIER"/>
    <property type="match status" value="1"/>
</dbReference>
<protein>
    <recommendedName>
        <fullName evidence="3">Carrier domain-containing protein</fullName>
    </recommendedName>
</protein>
<dbReference type="InterPro" id="IPR042099">
    <property type="entry name" value="ANL_N_sf"/>
</dbReference>
<keyword evidence="2" id="KW-0436">Ligase</keyword>
<evidence type="ECO:0000256" key="2">
    <source>
        <dbReference type="ARBA" id="ARBA00022598"/>
    </source>
</evidence>
<dbReference type="InterPro" id="IPR045851">
    <property type="entry name" value="AMP-bd_C_sf"/>
</dbReference>
<comment type="caution">
    <text evidence="4">The sequence shown here is derived from an EMBL/GenBank/DDBJ whole genome shotgun (WGS) entry which is preliminary data.</text>
</comment>
<evidence type="ECO:0000259" key="3">
    <source>
        <dbReference type="PROSITE" id="PS50075"/>
    </source>
</evidence>
<dbReference type="Gene3D" id="1.10.1200.10">
    <property type="entry name" value="ACP-like"/>
    <property type="match status" value="1"/>
</dbReference>
<dbReference type="Pfam" id="PF00550">
    <property type="entry name" value="PP-binding"/>
    <property type="match status" value="1"/>
</dbReference>
<dbReference type="InterPro" id="IPR001031">
    <property type="entry name" value="Thioesterase"/>
</dbReference>
<dbReference type="PANTHER" id="PTHR43201">
    <property type="entry name" value="ACYL-COA SYNTHETASE"/>
    <property type="match status" value="1"/>
</dbReference>
<sequence>GEIVIRGLNVTKGYENNPDANKMAFINSWFKTGDQGYFDNDNYLTITDRIKEIINRGGEKISPREIDETLLSHPNILQAVSFAVPHPKLGENIAAAVILQDNESVTEWEIQKFLSSRLADFKIPSHILILDEIPKGSTGKIQRIGLAKKFDQLGVFDVSNNHSEYKGPITALEKKIMKIWSHVLKINKIGINDNFFQLGGDSIQGRIIISLICEEMQLDQIPLAIFLHAPTIEKMAQLISQENFSVPSASLVAIQSNGVKPKIYLVHPCDGDVIIFASLARHLGPKQPLYALRAQGLDGKTSPYVKVEEMASHYIKEIQATQPEGPYILGGAGVGGIIAFEMTQQLLSQGKTVSLLFLIDTVVDTIFSSINPSSIVKNFRFYLRCIVHYLRKRQFLKIYIFVTDIVFPKLGRRRRMVAMGVTQYKVFEEIQKAANSYIPNIYPGRIVLIIPKEREGFSSDPRTRINSLLKYATGLFNAHVVQGEHLEIFKEPFVPYLAQKLKMYL</sequence>
<dbReference type="InterPro" id="IPR036736">
    <property type="entry name" value="ACP-like_sf"/>
</dbReference>
<dbReference type="Pfam" id="PF13193">
    <property type="entry name" value="AMP-binding_C"/>
    <property type="match status" value="1"/>
</dbReference>
<dbReference type="SUPFAM" id="SSF53474">
    <property type="entry name" value="alpha/beta-Hydrolases"/>
    <property type="match status" value="1"/>
</dbReference>
<comment type="similarity">
    <text evidence="1">Belongs to the ATP-dependent AMP-binding enzyme family.</text>
</comment>
<evidence type="ECO:0000256" key="1">
    <source>
        <dbReference type="ARBA" id="ARBA00006432"/>
    </source>
</evidence>
<dbReference type="GO" id="GO:0031956">
    <property type="term" value="F:medium-chain fatty acid-CoA ligase activity"/>
    <property type="evidence" value="ECO:0007669"/>
    <property type="project" value="TreeGrafter"/>
</dbReference>
<dbReference type="AlphaFoldDB" id="A0A0F9D6Z2"/>
<proteinExistence type="inferred from homology"/>
<feature type="non-terminal residue" evidence="4">
    <location>
        <position position="1"/>
    </location>
</feature>
<reference evidence="4" key="1">
    <citation type="journal article" date="2015" name="Nature">
        <title>Complex archaea that bridge the gap between prokaryotes and eukaryotes.</title>
        <authorList>
            <person name="Spang A."/>
            <person name="Saw J.H."/>
            <person name="Jorgensen S.L."/>
            <person name="Zaremba-Niedzwiedzka K."/>
            <person name="Martijn J."/>
            <person name="Lind A.E."/>
            <person name="van Eijk R."/>
            <person name="Schleper C."/>
            <person name="Guy L."/>
            <person name="Ettema T.J."/>
        </authorList>
    </citation>
    <scope>NUCLEOTIDE SEQUENCE</scope>
</reference>
<dbReference type="SUPFAM" id="SSF47336">
    <property type="entry name" value="ACP-like"/>
    <property type="match status" value="1"/>
</dbReference>
<dbReference type="InterPro" id="IPR025110">
    <property type="entry name" value="AMP-bd_C"/>
</dbReference>
<dbReference type="SUPFAM" id="SSF56801">
    <property type="entry name" value="Acetyl-CoA synthetase-like"/>
    <property type="match status" value="1"/>
</dbReference>
<evidence type="ECO:0000313" key="4">
    <source>
        <dbReference type="EMBL" id="KKL49436.1"/>
    </source>
</evidence>
<dbReference type="Gene3D" id="3.40.50.12780">
    <property type="entry name" value="N-terminal domain of ligase-like"/>
    <property type="match status" value="1"/>
</dbReference>
<dbReference type="Gene3D" id="3.30.300.30">
    <property type="match status" value="1"/>
</dbReference>
<organism evidence="4">
    <name type="scientific">marine sediment metagenome</name>
    <dbReference type="NCBI Taxonomy" id="412755"/>
    <lineage>
        <taxon>unclassified sequences</taxon>
        <taxon>metagenomes</taxon>
        <taxon>ecological metagenomes</taxon>
    </lineage>
</organism>
<dbReference type="EMBL" id="LAZR01032959">
    <property type="protein sequence ID" value="KKL49436.1"/>
    <property type="molecule type" value="Genomic_DNA"/>
</dbReference>